<dbReference type="OrthoDB" id="2562444at2759"/>
<evidence type="ECO:0000256" key="1">
    <source>
        <dbReference type="ARBA" id="ARBA00022723"/>
    </source>
</evidence>
<dbReference type="SMART" id="SM00184">
    <property type="entry name" value="RING"/>
    <property type="match status" value="1"/>
</dbReference>
<keyword evidence="7" id="KW-1185">Reference proteome</keyword>
<reference evidence="6 7" key="1">
    <citation type="journal article" date="2020" name="ISME J.">
        <title>Uncovering the hidden diversity of litter-decomposition mechanisms in mushroom-forming fungi.</title>
        <authorList>
            <person name="Floudas D."/>
            <person name="Bentzer J."/>
            <person name="Ahren D."/>
            <person name="Johansson T."/>
            <person name="Persson P."/>
            <person name="Tunlid A."/>
        </authorList>
    </citation>
    <scope>NUCLEOTIDE SEQUENCE [LARGE SCALE GENOMIC DNA]</scope>
    <source>
        <strain evidence="6 7">CBS 291.85</strain>
    </source>
</reference>
<dbReference type="Proteomes" id="UP000559256">
    <property type="component" value="Unassembled WGS sequence"/>
</dbReference>
<dbReference type="PROSITE" id="PS50089">
    <property type="entry name" value="ZF_RING_2"/>
    <property type="match status" value="1"/>
</dbReference>
<keyword evidence="3" id="KW-0862">Zinc</keyword>
<evidence type="ECO:0000259" key="5">
    <source>
        <dbReference type="PROSITE" id="PS50089"/>
    </source>
</evidence>
<dbReference type="InterPro" id="IPR013083">
    <property type="entry name" value="Znf_RING/FYVE/PHD"/>
</dbReference>
<keyword evidence="2 4" id="KW-0863">Zinc-finger</keyword>
<accession>A0A8H5CML6</accession>
<dbReference type="SUPFAM" id="SSF57850">
    <property type="entry name" value="RING/U-box"/>
    <property type="match status" value="1"/>
</dbReference>
<dbReference type="InterPro" id="IPR027370">
    <property type="entry name" value="Znf-RING_euk"/>
</dbReference>
<proteinExistence type="predicted"/>
<comment type="caution">
    <text evidence="6">The sequence shown here is derived from an EMBL/GenBank/DDBJ whole genome shotgun (WGS) entry which is preliminary data.</text>
</comment>
<dbReference type="AlphaFoldDB" id="A0A8H5CML6"/>
<dbReference type="Pfam" id="PF13445">
    <property type="entry name" value="zf-RING_UBOX"/>
    <property type="match status" value="1"/>
</dbReference>
<sequence>MDQNTSIIAELRAEQVDQISDNVSKPSYYLASLDAPADADSSSSSPLPQRLKLAVERLKELFNELDPEQLVVVRPKIRKLMDLGRASETIGLRREIDQFAERLGSLKTIKERRSKIPVVRYLPCIPDFRPSEVNGPAPPEWLAMFVHSDVPSVCIEDHDACCNVCLEDFEEPPLALESQIDGGDNGTQSSPKPLRKLICGHVFHEDCLPMFQEDDYIGRFECPACRTEFWNSEQFALLSTGRNSVSDQQRTYDDYYKKLLPWQKIHEGLLDWATWVRINDLDEFLNSTARGHPVDESALYIWATQIYRRYVYSRLTDSPEGVVDCCHVGPWPGTSDFASEGGHEDAIRGLRRVWDSWSLQDAPRLLAMLSNHHHQDESHWVVHRFSLPDGGLTTYHFHPELHDCPDCRPTSWWPAIRLAWPDAAISPNPGIPTLVHVRQPIQLAVDDAVAVAGVWHNILMGLPAEHSVDLEHLRDLMHTEVNSLRERYNSWVNYLSTFFGDLYRRCERVEGDGLDSSRLELL</sequence>
<keyword evidence="1" id="KW-0479">Metal-binding</keyword>
<protein>
    <recommendedName>
        <fullName evidence="5">RING-type domain-containing protein</fullName>
    </recommendedName>
</protein>
<organism evidence="6 7">
    <name type="scientific">Tetrapyrgos nigripes</name>
    <dbReference type="NCBI Taxonomy" id="182062"/>
    <lineage>
        <taxon>Eukaryota</taxon>
        <taxon>Fungi</taxon>
        <taxon>Dikarya</taxon>
        <taxon>Basidiomycota</taxon>
        <taxon>Agaricomycotina</taxon>
        <taxon>Agaricomycetes</taxon>
        <taxon>Agaricomycetidae</taxon>
        <taxon>Agaricales</taxon>
        <taxon>Marasmiineae</taxon>
        <taxon>Marasmiaceae</taxon>
        <taxon>Tetrapyrgos</taxon>
    </lineage>
</organism>
<evidence type="ECO:0000313" key="6">
    <source>
        <dbReference type="EMBL" id="KAF5344582.1"/>
    </source>
</evidence>
<dbReference type="EMBL" id="JAACJM010000122">
    <property type="protein sequence ID" value="KAF5344582.1"/>
    <property type="molecule type" value="Genomic_DNA"/>
</dbReference>
<dbReference type="InterPro" id="IPR001841">
    <property type="entry name" value="Znf_RING"/>
</dbReference>
<evidence type="ECO:0000313" key="7">
    <source>
        <dbReference type="Proteomes" id="UP000559256"/>
    </source>
</evidence>
<evidence type="ECO:0000256" key="3">
    <source>
        <dbReference type="ARBA" id="ARBA00022833"/>
    </source>
</evidence>
<gene>
    <name evidence="6" type="ORF">D9758_013887</name>
</gene>
<name>A0A8H5CML6_9AGAR</name>
<dbReference type="GO" id="GO:0008270">
    <property type="term" value="F:zinc ion binding"/>
    <property type="evidence" value="ECO:0007669"/>
    <property type="project" value="UniProtKB-KW"/>
</dbReference>
<evidence type="ECO:0000256" key="2">
    <source>
        <dbReference type="ARBA" id="ARBA00022771"/>
    </source>
</evidence>
<feature type="domain" description="RING-type" evidence="5">
    <location>
        <begin position="162"/>
        <end position="226"/>
    </location>
</feature>
<evidence type="ECO:0000256" key="4">
    <source>
        <dbReference type="PROSITE-ProRule" id="PRU00175"/>
    </source>
</evidence>
<dbReference type="Gene3D" id="3.30.40.10">
    <property type="entry name" value="Zinc/RING finger domain, C3HC4 (zinc finger)"/>
    <property type="match status" value="1"/>
</dbReference>